<feature type="domain" description="Polymerase/histidinol phosphatase N-terminal" evidence="3">
    <location>
        <begin position="6"/>
        <end position="74"/>
    </location>
</feature>
<dbReference type="GO" id="GO:0004534">
    <property type="term" value="F:5'-3' RNA exonuclease activity"/>
    <property type="evidence" value="ECO:0007669"/>
    <property type="project" value="TreeGrafter"/>
</dbReference>
<dbReference type="InParanoid" id="A0A1Y2G3L8"/>
<protein>
    <submittedName>
        <fullName evidence="4">Polymerase/histidinol phosphatase-like protein</fullName>
    </submittedName>
</protein>
<keyword evidence="2" id="KW-0812">Transmembrane</keyword>
<sequence length="365" mass="41627">QYDVLLDGHSHSWYSDGRMDPETLLKWHIANGYNAVIVSDHNTIEGGLAAQEIALEKYADKITVIPAMELSCCRFHMNLIGINETIDIAMTKWPTDEQIKATIDRTHQLGGLAIINHIPWSNATEYGYNLPRMQRHPSREALVEMGIDGFEIVNGATLDTISLKFIQDHNLLLITGTDVHYPDSTAYSWTILNTNGNRTAANIMDQLRARRTSFLFDPAGTLYMSYPVENPDYFWSAPPTLLGNYFRMFWGDKTGMYSFSPEGGFCHESYVFFRYDLIAYFIAWVVIGFLLFEAGRLVVVGCIWGPFQRRRRYMRRKRKQLHKNSHTSHNMNNTEESTTSCSGSDSEGQANRTSSRMDEAAVFRA</sequence>
<feature type="transmembrane region" description="Helical" evidence="2">
    <location>
        <begin position="277"/>
        <end position="307"/>
    </location>
</feature>
<name>A0A1Y2G3L8_9FUNG</name>
<evidence type="ECO:0000313" key="5">
    <source>
        <dbReference type="Proteomes" id="UP000193648"/>
    </source>
</evidence>
<feature type="compositionally biased region" description="Basic and acidic residues" evidence="1">
    <location>
        <begin position="355"/>
        <end position="365"/>
    </location>
</feature>
<dbReference type="InterPro" id="IPR052018">
    <property type="entry name" value="PHP_domain"/>
</dbReference>
<dbReference type="RefSeq" id="XP_021875107.1">
    <property type="nucleotide sequence ID" value="XM_022027019.1"/>
</dbReference>
<proteinExistence type="predicted"/>
<dbReference type="SMART" id="SM00481">
    <property type="entry name" value="POLIIIAc"/>
    <property type="match status" value="1"/>
</dbReference>
<feature type="region of interest" description="Disordered" evidence="1">
    <location>
        <begin position="318"/>
        <end position="365"/>
    </location>
</feature>
<feature type="non-terminal residue" evidence="4">
    <location>
        <position position="1"/>
    </location>
</feature>
<dbReference type="OrthoDB" id="16564at2759"/>
<keyword evidence="2" id="KW-1133">Transmembrane helix</keyword>
<dbReference type="AlphaFoldDB" id="A0A1Y2G3L8"/>
<evidence type="ECO:0000259" key="3">
    <source>
        <dbReference type="SMART" id="SM00481"/>
    </source>
</evidence>
<dbReference type="PANTHER" id="PTHR42924:SF3">
    <property type="entry name" value="POLYMERASE_HISTIDINOL PHOSPHATASE N-TERMINAL DOMAIN-CONTAINING PROTEIN"/>
    <property type="match status" value="1"/>
</dbReference>
<dbReference type="InterPro" id="IPR016195">
    <property type="entry name" value="Pol/histidinol_Pase-like"/>
</dbReference>
<dbReference type="PANTHER" id="PTHR42924">
    <property type="entry name" value="EXONUCLEASE"/>
    <property type="match status" value="1"/>
</dbReference>
<dbReference type="GeneID" id="33568862"/>
<keyword evidence="5" id="KW-1185">Reference proteome</keyword>
<dbReference type="InterPro" id="IPR003141">
    <property type="entry name" value="Pol/His_phosphatase_N"/>
</dbReference>
<dbReference type="SUPFAM" id="SSF89550">
    <property type="entry name" value="PHP domain-like"/>
    <property type="match status" value="1"/>
</dbReference>
<organism evidence="4 5">
    <name type="scientific">Lobosporangium transversale</name>
    <dbReference type="NCBI Taxonomy" id="64571"/>
    <lineage>
        <taxon>Eukaryota</taxon>
        <taxon>Fungi</taxon>
        <taxon>Fungi incertae sedis</taxon>
        <taxon>Mucoromycota</taxon>
        <taxon>Mortierellomycotina</taxon>
        <taxon>Mortierellomycetes</taxon>
        <taxon>Mortierellales</taxon>
        <taxon>Mortierellaceae</taxon>
        <taxon>Lobosporangium</taxon>
    </lineage>
</organism>
<accession>A0A1Y2G3L8</accession>
<dbReference type="Gene3D" id="3.20.20.140">
    <property type="entry name" value="Metal-dependent hydrolases"/>
    <property type="match status" value="1"/>
</dbReference>
<feature type="compositionally biased region" description="Polar residues" evidence="1">
    <location>
        <begin position="327"/>
        <end position="354"/>
    </location>
</feature>
<dbReference type="GO" id="GO:0035312">
    <property type="term" value="F:5'-3' DNA exonuclease activity"/>
    <property type="evidence" value="ECO:0007669"/>
    <property type="project" value="TreeGrafter"/>
</dbReference>
<comment type="caution">
    <text evidence="4">The sequence shown here is derived from an EMBL/GenBank/DDBJ whole genome shotgun (WGS) entry which is preliminary data.</text>
</comment>
<evidence type="ECO:0000256" key="1">
    <source>
        <dbReference type="SAM" id="MobiDB-lite"/>
    </source>
</evidence>
<evidence type="ECO:0000313" key="4">
    <source>
        <dbReference type="EMBL" id="ORY90612.1"/>
    </source>
</evidence>
<keyword evidence="2" id="KW-0472">Membrane</keyword>
<dbReference type="EMBL" id="MCFF01000103">
    <property type="protein sequence ID" value="ORY90612.1"/>
    <property type="molecule type" value="Genomic_DNA"/>
</dbReference>
<evidence type="ECO:0000256" key="2">
    <source>
        <dbReference type="SAM" id="Phobius"/>
    </source>
</evidence>
<reference evidence="4 5" key="1">
    <citation type="submission" date="2016-07" db="EMBL/GenBank/DDBJ databases">
        <title>Pervasive Adenine N6-methylation of Active Genes in Fungi.</title>
        <authorList>
            <consortium name="DOE Joint Genome Institute"/>
            <person name="Mondo S.J."/>
            <person name="Dannebaum R.O."/>
            <person name="Kuo R.C."/>
            <person name="Labutti K."/>
            <person name="Haridas S."/>
            <person name="Kuo A."/>
            <person name="Salamov A."/>
            <person name="Ahrendt S.R."/>
            <person name="Lipzen A."/>
            <person name="Sullivan W."/>
            <person name="Andreopoulos W.B."/>
            <person name="Clum A."/>
            <person name="Lindquist E."/>
            <person name="Daum C."/>
            <person name="Ramamoorthy G.K."/>
            <person name="Gryganskyi A."/>
            <person name="Culley D."/>
            <person name="Magnuson J.K."/>
            <person name="James T.Y."/>
            <person name="O'Malley M.A."/>
            <person name="Stajich J.E."/>
            <person name="Spatafora J.W."/>
            <person name="Visel A."/>
            <person name="Grigoriev I.V."/>
        </authorList>
    </citation>
    <scope>NUCLEOTIDE SEQUENCE [LARGE SCALE GENOMIC DNA]</scope>
    <source>
        <strain evidence="4 5">NRRL 3116</strain>
    </source>
</reference>
<gene>
    <name evidence="4" type="ORF">BCR41DRAFT_376102</name>
</gene>
<dbReference type="Proteomes" id="UP000193648">
    <property type="component" value="Unassembled WGS sequence"/>
</dbReference>